<dbReference type="InterPro" id="IPR010090">
    <property type="entry name" value="Phage_tape_meas"/>
</dbReference>
<dbReference type="RefSeq" id="YP_010051039.1">
    <property type="nucleotide sequence ID" value="NC_054437.1"/>
</dbReference>
<keyword evidence="1" id="KW-1245">Viral tail assembly</keyword>
<feature type="region of interest" description="Disordered" evidence="2">
    <location>
        <begin position="1062"/>
        <end position="1108"/>
    </location>
</feature>
<feature type="transmembrane region" description="Helical" evidence="3">
    <location>
        <begin position="492"/>
        <end position="514"/>
    </location>
</feature>
<protein>
    <submittedName>
        <fullName evidence="5">Tape measure protein</fullName>
    </submittedName>
</protein>
<evidence type="ECO:0000256" key="1">
    <source>
        <dbReference type="ARBA" id="ARBA00022465"/>
    </source>
</evidence>
<dbReference type="EMBL" id="MW132713">
    <property type="protein sequence ID" value="QQM15112.1"/>
    <property type="molecule type" value="Genomic_DNA"/>
</dbReference>
<feature type="compositionally biased region" description="Basic and acidic residues" evidence="2">
    <location>
        <begin position="106"/>
        <end position="117"/>
    </location>
</feature>
<feature type="region of interest" description="Disordered" evidence="2">
    <location>
        <begin position="1222"/>
        <end position="1241"/>
    </location>
</feature>
<feature type="compositionally biased region" description="Low complexity" evidence="2">
    <location>
        <begin position="1068"/>
        <end position="1101"/>
    </location>
</feature>
<reference evidence="5 6" key="1">
    <citation type="submission" date="2020-10" db="EMBL/GenBank/DDBJ databases">
        <authorList>
            <person name="Tina S.-P."/>
            <person name="Abby P."/>
            <person name="Briggs L.A."/>
            <person name="Washington J.M."/>
            <person name="Garlena R.A."/>
            <person name="Russell D.A."/>
            <person name="Pope W.H."/>
            <person name="Jacobs-Sera D."/>
            <person name="Hatfull G.F."/>
        </authorList>
    </citation>
    <scope>NUCLEOTIDE SEQUENCE [LARGE SCALE GENOMIC DNA]</scope>
</reference>
<feature type="compositionally biased region" description="Low complexity" evidence="2">
    <location>
        <begin position="118"/>
        <end position="128"/>
    </location>
</feature>
<evidence type="ECO:0000313" key="6">
    <source>
        <dbReference type="Proteomes" id="UP000596151"/>
    </source>
</evidence>
<feature type="region of interest" description="Disordered" evidence="2">
    <location>
        <begin position="106"/>
        <end position="158"/>
    </location>
</feature>
<dbReference type="Pfam" id="PF10145">
    <property type="entry name" value="PhageMin_Tail"/>
    <property type="match status" value="1"/>
</dbReference>
<feature type="transmembrane region" description="Helical" evidence="3">
    <location>
        <begin position="535"/>
        <end position="560"/>
    </location>
</feature>
<dbReference type="KEGG" id="vg:63911778"/>
<accession>A0A7T7GTE4</accession>
<sequence>MADEDAVWVPVLADMSKFARSFEGGTKKAAADGAQQMGKAGEKAGTAYADGLAKAGKKVERASAVLGRARDREADAAGKVRVAEAQLQTLRDKGVTDAGRLAAAEEKVNAAKRKNESAARASSNAEKNLASAQREQADASAKAAKSNQEASDSITVMGDSADDSSGRLKAFGALTVAAAAGAGAALFALGSDFTNMKNTIRVGTGATGEALTGMVDVAKNLGSQVPASFDEIGSTVADLNTRLGLTGEPLERLSRQFLELKNMGIDADINTVSQAFSGFGVQGAETEVALDELFRVSQATGLSVNELAQSAVKAGPQLRQFGFGLAESAALAGQLDKSGMDADKTLAGMSKALVQFAKDGKDPQQALFGTIVEIEKFVEAGNSVAAIDLAGGLFGTRGAAQFVDAVKSGTMSVDDFVSATGATSDTIMGVADETRTFSEQWQMFKNDVMAQLEPIATRVFGVITNGMSWLKDNGVPALRDFAGWLSENKTTLGVVAGVITATLMPALAVMVVAWTKAKIEAAKSAAMQLASSYKVVAGWVASGASATASAAVQGAAWLAAQAGAVAAAVKTAAYGVAMGVVRGATIAWTAAQWLLNVALNANPISLIVIGIAALIAIVVLIATKTTWFQTAWKAVWNAVKAAWDWVWNALKTGFNAFIGFFTTTIPNAVGAAKDWVVQKWNELVARLSAAVEILKGRLGQFVSFFTETIPNAVGAAKDWVIEKFGQLVDWLGGLPGRVAEKLSGLWDGLKNGFRDAINFIIDGWNNFRLNFDFTIPIIDKKVSFTIDTPNLPRLATGGVAGRDGDGMLYGPGTGTSDSILGVDTRGIPTAMVSAGEFVVNAASTRRFLPLLKALNAGELPGYADGGLVSASDLVEFAKGVEGKPYDWGGVNWGDCSGAVSALANYATGRDPFGSRFATASEGDELAARGFKPGLGPAGSLNIGWLNGGPGGGHTSATLPNGVNFEMGGARGDGQYGGGAAGADDPQYTDHMHLPPEHFGGLDAGAPTTGGGTSSGALTSSSSGGSSGGANIGGGTSSFGNSGGQSAFNSAKDARKAGVTPVWVENWPGSSSGAGATDSGVSGATGAATSSAASSGAVTSSGEAPKVEPVKVGDPFVKFATGVDMNTVRDAQAAKDPWKPADAGRWFEDPQASALDALFEVLGMSDVVKADDILPSMESRYGVAGPDHSAPVQRPADDGGSGAAPTQVVGTVVHGDVNVTDYDEFRSRQEKDEKRAMAKAGM</sequence>
<evidence type="ECO:0000313" key="5">
    <source>
        <dbReference type="EMBL" id="QQM15112.1"/>
    </source>
</evidence>
<feature type="region of interest" description="Disordered" evidence="2">
    <location>
        <begin position="967"/>
        <end position="1037"/>
    </location>
</feature>
<name>A0A7T7GTE4_9CAUD</name>
<feature type="region of interest" description="Disordered" evidence="2">
    <location>
        <begin position="1180"/>
        <end position="1208"/>
    </location>
</feature>
<feature type="compositionally biased region" description="Polar residues" evidence="2">
    <location>
        <begin position="145"/>
        <end position="154"/>
    </location>
</feature>
<keyword evidence="3" id="KW-0812">Transmembrane</keyword>
<dbReference type="GO" id="GO:0098003">
    <property type="term" value="P:viral tail assembly"/>
    <property type="evidence" value="ECO:0007669"/>
    <property type="project" value="UniProtKB-KW"/>
</dbReference>
<feature type="transmembrane region" description="Helical" evidence="3">
    <location>
        <begin position="572"/>
        <end position="591"/>
    </location>
</feature>
<keyword evidence="1" id="KW-1188">Viral release from host cell</keyword>
<keyword evidence="3" id="KW-1133">Transmembrane helix</keyword>
<gene>
    <name evidence="5" type="primary">23</name>
    <name evidence="5" type="ORF">SEA_TINALIN_23</name>
</gene>
<feature type="compositionally biased region" description="Gly residues" evidence="2">
    <location>
        <begin position="1024"/>
        <end position="1037"/>
    </location>
</feature>
<proteinExistence type="predicted"/>
<keyword evidence="6" id="KW-1185">Reference proteome</keyword>
<feature type="domain" description="Phage tail tape measure protein" evidence="4">
    <location>
        <begin position="217"/>
        <end position="411"/>
    </location>
</feature>
<feature type="compositionally biased region" description="Gly residues" evidence="2">
    <location>
        <begin position="968"/>
        <end position="980"/>
    </location>
</feature>
<dbReference type="GeneID" id="63911778"/>
<feature type="compositionally biased region" description="Basic and acidic residues" evidence="2">
    <location>
        <begin position="1222"/>
        <end position="1235"/>
    </location>
</feature>
<evidence type="ECO:0000256" key="3">
    <source>
        <dbReference type="SAM" id="Phobius"/>
    </source>
</evidence>
<evidence type="ECO:0000256" key="2">
    <source>
        <dbReference type="SAM" id="MobiDB-lite"/>
    </source>
</evidence>
<feature type="compositionally biased region" description="Low complexity" evidence="2">
    <location>
        <begin position="1014"/>
        <end position="1023"/>
    </location>
</feature>
<organism evidence="5 6">
    <name type="scientific">Gordonia phage TinaLin</name>
    <dbReference type="NCBI Taxonomy" id="2797324"/>
    <lineage>
        <taxon>Viruses</taxon>
        <taxon>Duplodnaviria</taxon>
        <taxon>Heunggongvirae</taxon>
        <taxon>Uroviricota</taxon>
        <taxon>Caudoviricetes</taxon>
        <taxon>Ruthgordonvirinae</taxon>
        <taxon>Tinalinvirus</taxon>
        <taxon>Tinalinvirus tinalin</taxon>
    </lineage>
</organism>
<evidence type="ECO:0000259" key="4">
    <source>
        <dbReference type="Pfam" id="PF10145"/>
    </source>
</evidence>
<keyword evidence="3" id="KW-0472">Membrane</keyword>
<feature type="transmembrane region" description="Helical" evidence="3">
    <location>
        <begin position="603"/>
        <end position="623"/>
    </location>
</feature>
<dbReference type="Proteomes" id="UP000596151">
    <property type="component" value="Segment"/>
</dbReference>